<dbReference type="InterPro" id="IPR009325">
    <property type="entry name" value="DUF983"/>
</dbReference>
<keyword evidence="2" id="KW-0812">Transmembrane</keyword>
<feature type="region of interest" description="Disordered" evidence="1">
    <location>
        <begin position="129"/>
        <end position="175"/>
    </location>
</feature>
<feature type="transmembrane region" description="Helical" evidence="2">
    <location>
        <begin position="93"/>
        <end position="111"/>
    </location>
</feature>
<evidence type="ECO:0000256" key="1">
    <source>
        <dbReference type="SAM" id="MobiDB-lite"/>
    </source>
</evidence>
<keyword evidence="4" id="KW-1185">Reference proteome</keyword>
<name>A0A4R7C709_9HYPH</name>
<gene>
    <name evidence="3" type="ORF">EV668_1671</name>
</gene>
<sequence length="175" mass="19232">MITMEPASRPSHARPDVVQAVGRGLRCRCPACGEGRLFERFLKVAPSCSECGQAFHHHRADDFPPYLVMFIVGHIVGYGIYVAETRYENVPVLFHALTWPTLAVVLCLALLQPVKGAVIGLQYGNGMHGFDPSRPGRQEETDERRKPDDGRARREAADGVPDGAARTDLAKPETP</sequence>
<proteinExistence type="predicted"/>
<dbReference type="EMBL" id="SNZR01000011">
    <property type="protein sequence ID" value="TDR94384.1"/>
    <property type="molecule type" value="Genomic_DNA"/>
</dbReference>
<protein>
    <submittedName>
        <fullName evidence="3">Uncharacterized protein (DUF983 family)</fullName>
    </submittedName>
</protein>
<dbReference type="Pfam" id="PF06170">
    <property type="entry name" value="DUF983"/>
    <property type="match status" value="1"/>
</dbReference>
<dbReference type="RefSeq" id="WP_245512932.1">
    <property type="nucleotide sequence ID" value="NZ_SNZR01000011.1"/>
</dbReference>
<feature type="transmembrane region" description="Helical" evidence="2">
    <location>
        <begin position="63"/>
        <end position="81"/>
    </location>
</feature>
<dbReference type="AlphaFoldDB" id="A0A4R7C709"/>
<accession>A0A4R7C709</accession>
<evidence type="ECO:0000256" key="2">
    <source>
        <dbReference type="SAM" id="Phobius"/>
    </source>
</evidence>
<evidence type="ECO:0000313" key="4">
    <source>
        <dbReference type="Proteomes" id="UP000295122"/>
    </source>
</evidence>
<dbReference type="Proteomes" id="UP000295122">
    <property type="component" value="Unassembled WGS sequence"/>
</dbReference>
<keyword evidence="2" id="KW-1133">Transmembrane helix</keyword>
<keyword evidence="2" id="KW-0472">Membrane</keyword>
<evidence type="ECO:0000313" key="3">
    <source>
        <dbReference type="EMBL" id="TDR94384.1"/>
    </source>
</evidence>
<reference evidence="3 4" key="1">
    <citation type="submission" date="2019-03" db="EMBL/GenBank/DDBJ databases">
        <title>Genomic Encyclopedia of Type Strains, Phase IV (KMG-IV): sequencing the most valuable type-strain genomes for metagenomic binning, comparative biology and taxonomic classification.</title>
        <authorList>
            <person name="Goeker M."/>
        </authorList>
    </citation>
    <scope>NUCLEOTIDE SEQUENCE [LARGE SCALE GENOMIC DNA]</scope>
    <source>
        <strain evidence="3 4">DSM 25903</strain>
    </source>
</reference>
<feature type="compositionally biased region" description="Basic and acidic residues" evidence="1">
    <location>
        <begin position="134"/>
        <end position="157"/>
    </location>
</feature>
<comment type="caution">
    <text evidence="3">The sequence shown here is derived from an EMBL/GenBank/DDBJ whole genome shotgun (WGS) entry which is preliminary data.</text>
</comment>
<organism evidence="3 4">
    <name type="scientific">Enterovirga rhinocerotis</name>
    <dbReference type="NCBI Taxonomy" id="1339210"/>
    <lineage>
        <taxon>Bacteria</taxon>
        <taxon>Pseudomonadati</taxon>
        <taxon>Pseudomonadota</taxon>
        <taxon>Alphaproteobacteria</taxon>
        <taxon>Hyphomicrobiales</taxon>
        <taxon>Methylobacteriaceae</taxon>
        <taxon>Enterovirga</taxon>
    </lineage>
</organism>